<dbReference type="InterPro" id="IPR023753">
    <property type="entry name" value="FAD/NAD-binding_dom"/>
</dbReference>
<dbReference type="AlphaFoldDB" id="A0A9P8A1T3"/>
<name>A0A9P8A1T3_MORAP</name>
<gene>
    <name evidence="7" type="ORF">KVV02_001861</name>
</gene>
<dbReference type="InterPro" id="IPR036188">
    <property type="entry name" value="FAD/NAD-bd_sf"/>
</dbReference>
<dbReference type="SUPFAM" id="SSF51905">
    <property type="entry name" value="FAD/NAD(P)-binding domain"/>
    <property type="match status" value="2"/>
</dbReference>
<dbReference type="GO" id="GO:0050660">
    <property type="term" value="F:flavin adenine dinucleotide binding"/>
    <property type="evidence" value="ECO:0007669"/>
    <property type="project" value="TreeGrafter"/>
</dbReference>
<feature type="transmembrane region" description="Helical" evidence="5">
    <location>
        <begin position="343"/>
        <end position="368"/>
    </location>
</feature>
<keyword evidence="3" id="KW-0274">FAD</keyword>
<evidence type="ECO:0000313" key="7">
    <source>
        <dbReference type="EMBL" id="KAG9320849.1"/>
    </source>
</evidence>
<organism evidence="7 8">
    <name type="scientific">Mortierella alpina</name>
    <name type="common">Oleaginous fungus</name>
    <name type="synonym">Mortierella renispora</name>
    <dbReference type="NCBI Taxonomy" id="64518"/>
    <lineage>
        <taxon>Eukaryota</taxon>
        <taxon>Fungi</taxon>
        <taxon>Fungi incertae sedis</taxon>
        <taxon>Mucoromycota</taxon>
        <taxon>Mortierellomycotina</taxon>
        <taxon>Mortierellomycetes</taxon>
        <taxon>Mortierellales</taxon>
        <taxon>Mortierellaceae</taxon>
        <taxon>Mortierella</taxon>
    </lineage>
</organism>
<dbReference type="Proteomes" id="UP000717515">
    <property type="component" value="Unassembled WGS sequence"/>
</dbReference>
<evidence type="ECO:0000256" key="4">
    <source>
        <dbReference type="ARBA" id="ARBA00023002"/>
    </source>
</evidence>
<dbReference type="PANTHER" id="PTHR43735">
    <property type="entry name" value="APOPTOSIS-INDUCING FACTOR 1"/>
    <property type="match status" value="1"/>
</dbReference>
<reference evidence="7" key="1">
    <citation type="submission" date="2021-07" db="EMBL/GenBank/DDBJ databases">
        <title>Draft genome of Mortierella alpina, strain LL118, isolated from an aspen leaf litter sample.</title>
        <authorList>
            <person name="Yang S."/>
            <person name="Vinatzer B.A."/>
        </authorList>
    </citation>
    <scope>NUCLEOTIDE SEQUENCE</scope>
    <source>
        <strain evidence="7">LL118</strain>
    </source>
</reference>
<dbReference type="PRINTS" id="PR00368">
    <property type="entry name" value="FADPNR"/>
</dbReference>
<evidence type="ECO:0000256" key="3">
    <source>
        <dbReference type="ARBA" id="ARBA00022827"/>
    </source>
</evidence>
<dbReference type="Gene3D" id="3.50.50.100">
    <property type="match status" value="2"/>
</dbReference>
<dbReference type="Gene3D" id="3.50.50.60">
    <property type="entry name" value="FAD/NAD(P)-binding domain"/>
    <property type="match status" value="1"/>
</dbReference>
<comment type="caution">
    <text evidence="7">The sequence shown here is derived from an EMBL/GenBank/DDBJ whole genome shotgun (WGS) entry which is preliminary data.</text>
</comment>
<dbReference type="PANTHER" id="PTHR43735:SF3">
    <property type="entry name" value="FERROPTOSIS SUPPRESSOR PROTEIN 1"/>
    <property type="match status" value="1"/>
</dbReference>
<evidence type="ECO:0000256" key="2">
    <source>
        <dbReference type="ARBA" id="ARBA00022630"/>
    </source>
</evidence>
<evidence type="ECO:0000256" key="1">
    <source>
        <dbReference type="ARBA" id="ARBA00006442"/>
    </source>
</evidence>
<proteinExistence type="inferred from homology"/>
<keyword evidence="5" id="KW-1133">Transmembrane helix</keyword>
<dbReference type="GO" id="GO:0005737">
    <property type="term" value="C:cytoplasm"/>
    <property type="evidence" value="ECO:0007669"/>
    <property type="project" value="TreeGrafter"/>
</dbReference>
<evidence type="ECO:0000256" key="5">
    <source>
        <dbReference type="SAM" id="Phobius"/>
    </source>
</evidence>
<evidence type="ECO:0000313" key="8">
    <source>
        <dbReference type="Proteomes" id="UP000717515"/>
    </source>
</evidence>
<dbReference type="Pfam" id="PF07992">
    <property type="entry name" value="Pyr_redox_2"/>
    <property type="match status" value="1"/>
</dbReference>
<keyword evidence="4" id="KW-0560">Oxidoreductase</keyword>
<dbReference type="GO" id="GO:0004174">
    <property type="term" value="F:electron-transferring-flavoprotein dehydrogenase activity"/>
    <property type="evidence" value="ECO:0007669"/>
    <property type="project" value="TreeGrafter"/>
</dbReference>
<sequence>MTTTEHVKVVVVGGSYAGITVIKSLLAANPKNLQIILIERYNARHHPIGSFRALVDEQYAENIWVPYTNLFPKNSPHKIVQGILTEVHLNHVVLASGETIAFNYLAICTGSSNPAPAKFNVGSTSEAITITNRARVDLKKSKNIVVVGGGACGVELAGEIKNAFPDKKVTLIHASSKLVDYPGLSDGFKSAALTHLRGLGVEVVLDERIVIEGLDRNNAIQVAPRTIRTQGGLIESDMQFFSVGIQVDTSYISTLKPAGTASFDPQSLVNRGTNTIRVRKTMQLVDFDHIFAVGDCSDFSKVPTGAAISFAGPAAGKNILALIHAEEKRKPAKLANGSVAPNMMILATGPTTGVFSAAFLGSWFSNFFSRLIKSKDLMIGMVKSDMNIK</sequence>
<feature type="domain" description="FAD/NAD(P)-binding" evidence="6">
    <location>
        <begin position="8"/>
        <end position="300"/>
    </location>
</feature>
<keyword evidence="5" id="KW-0472">Membrane</keyword>
<accession>A0A9P8A1T3</accession>
<keyword evidence="5" id="KW-0812">Transmembrane</keyword>
<dbReference type="PRINTS" id="PR00469">
    <property type="entry name" value="PNDRDTASEII"/>
</dbReference>
<comment type="similarity">
    <text evidence="1">Belongs to the FAD-dependent oxidoreductase family.</text>
</comment>
<dbReference type="EMBL" id="JAIFTL010000252">
    <property type="protein sequence ID" value="KAG9320849.1"/>
    <property type="molecule type" value="Genomic_DNA"/>
</dbReference>
<protein>
    <recommendedName>
        <fullName evidence="6">FAD/NAD(P)-binding domain-containing protein</fullName>
    </recommendedName>
</protein>
<evidence type="ECO:0000259" key="6">
    <source>
        <dbReference type="Pfam" id="PF07992"/>
    </source>
</evidence>
<keyword evidence="2" id="KW-0285">Flavoprotein</keyword>